<dbReference type="OrthoDB" id="4762335at2"/>
<organism evidence="3 4">
    <name type="scientific">Mycolicibacterium mucogenicum</name>
    <name type="common">Mycobacterium mucogenicum</name>
    <dbReference type="NCBI Taxonomy" id="56689"/>
    <lineage>
        <taxon>Bacteria</taxon>
        <taxon>Bacillati</taxon>
        <taxon>Actinomycetota</taxon>
        <taxon>Actinomycetes</taxon>
        <taxon>Mycobacteriales</taxon>
        <taxon>Mycobacteriaceae</taxon>
        <taxon>Mycolicibacterium</taxon>
    </lineage>
</organism>
<evidence type="ECO:0000256" key="2">
    <source>
        <dbReference type="SAM" id="SignalP"/>
    </source>
</evidence>
<sequence>MQQPRSTQQRNVNAKQRLMVSLVATACLGAACANHPTSPAPTTPRAELTSFPNLDDYVLVNSHDYDVREHTGTTEEFSTADGIRCSINGYTAMSCSTPFALPGTTSGSTDTSCTSVGPNNVPLKDGDPHPYRFRQSNTSCTSGQSEKRLPNGSKLNYDAQGITYFTCAADVNLVACIDNQKHGFVLQPSRSWTF</sequence>
<evidence type="ECO:0000256" key="1">
    <source>
        <dbReference type="SAM" id="MobiDB-lite"/>
    </source>
</evidence>
<feature type="chain" id="PRO_5008295342" evidence="2">
    <location>
        <begin position="34"/>
        <end position="194"/>
    </location>
</feature>
<gene>
    <name evidence="3" type="ORF">A5642_17875</name>
</gene>
<evidence type="ECO:0000313" key="4">
    <source>
        <dbReference type="Proteomes" id="UP000093962"/>
    </source>
</evidence>
<feature type="region of interest" description="Disordered" evidence="1">
    <location>
        <begin position="107"/>
        <end position="129"/>
    </location>
</feature>
<dbReference type="Proteomes" id="UP000093962">
    <property type="component" value="Unassembled WGS sequence"/>
</dbReference>
<dbReference type="PROSITE" id="PS51257">
    <property type="entry name" value="PROKAR_LIPOPROTEIN"/>
    <property type="match status" value="1"/>
</dbReference>
<name>A0A1A0MRI1_MYCMU</name>
<dbReference type="EMBL" id="LZSF01000115">
    <property type="protein sequence ID" value="OBA88002.1"/>
    <property type="molecule type" value="Genomic_DNA"/>
</dbReference>
<accession>A0A1A0MRI1</accession>
<dbReference type="AlphaFoldDB" id="A0A1A0MRI1"/>
<dbReference type="RefSeq" id="WP_061000309.1">
    <property type="nucleotide sequence ID" value="NZ_JAPMJT010000001.1"/>
</dbReference>
<evidence type="ECO:0000313" key="3">
    <source>
        <dbReference type="EMBL" id="OBA88002.1"/>
    </source>
</evidence>
<feature type="compositionally biased region" description="Low complexity" evidence="1">
    <location>
        <begin position="107"/>
        <end position="117"/>
    </location>
</feature>
<proteinExistence type="predicted"/>
<protein>
    <submittedName>
        <fullName evidence="3">Uncharacterized protein</fullName>
    </submittedName>
</protein>
<feature type="signal peptide" evidence="2">
    <location>
        <begin position="1"/>
        <end position="33"/>
    </location>
</feature>
<reference evidence="3 4" key="1">
    <citation type="submission" date="2016-06" db="EMBL/GenBank/DDBJ databases">
        <authorList>
            <person name="Kjaerup R.B."/>
            <person name="Dalgaard T.S."/>
            <person name="Juul-Madsen H.R."/>
        </authorList>
    </citation>
    <scope>NUCLEOTIDE SEQUENCE [LARGE SCALE GENOMIC DNA]</scope>
    <source>
        <strain evidence="3 4">1199456.5</strain>
    </source>
</reference>
<comment type="caution">
    <text evidence="3">The sequence shown here is derived from an EMBL/GenBank/DDBJ whole genome shotgun (WGS) entry which is preliminary data.</text>
</comment>
<keyword evidence="2" id="KW-0732">Signal</keyword>